<gene>
    <name evidence="1" type="ORF">g.27431</name>
</gene>
<dbReference type="AlphaFoldDB" id="A0A2S2QJQ5"/>
<sequence>MRMRGEAREQASCKRAVRNERTATLAARALTLPTTTTMLCTTELVRAVVRPRTRSCDSCFGRGRDRVVRAYDCAYVRPFACVCACVCVRVCVCVCAYSAYCIHTRVKERDARPPTGAEPDRW</sequence>
<protein>
    <submittedName>
        <fullName evidence="1">Uncharacterized protein</fullName>
    </submittedName>
</protein>
<proteinExistence type="predicted"/>
<evidence type="ECO:0000313" key="1">
    <source>
        <dbReference type="EMBL" id="MBY77967.1"/>
    </source>
</evidence>
<organism evidence="1">
    <name type="scientific">Sipha flava</name>
    <name type="common">yellow sugarcane aphid</name>
    <dbReference type="NCBI Taxonomy" id="143950"/>
    <lineage>
        <taxon>Eukaryota</taxon>
        <taxon>Metazoa</taxon>
        <taxon>Ecdysozoa</taxon>
        <taxon>Arthropoda</taxon>
        <taxon>Hexapoda</taxon>
        <taxon>Insecta</taxon>
        <taxon>Pterygota</taxon>
        <taxon>Neoptera</taxon>
        <taxon>Paraneoptera</taxon>
        <taxon>Hemiptera</taxon>
        <taxon>Sternorrhyncha</taxon>
        <taxon>Aphidomorpha</taxon>
        <taxon>Aphidoidea</taxon>
        <taxon>Aphididae</taxon>
        <taxon>Sipha</taxon>
    </lineage>
</organism>
<name>A0A2S2QJQ5_9HEMI</name>
<dbReference type="EMBL" id="GGMS01008764">
    <property type="protein sequence ID" value="MBY77967.1"/>
    <property type="molecule type" value="Transcribed_RNA"/>
</dbReference>
<reference evidence="1" key="1">
    <citation type="submission" date="2018-04" db="EMBL/GenBank/DDBJ databases">
        <title>Transcriptome assembly of Sipha flava.</title>
        <authorList>
            <person name="Scully E.D."/>
            <person name="Geib S.M."/>
            <person name="Palmer N.A."/>
            <person name="Koch K."/>
            <person name="Bradshaw J."/>
            <person name="Heng-Moss T."/>
            <person name="Sarath G."/>
        </authorList>
    </citation>
    <scope>NUCLEOTIDE SEQUENCE</scope>
</reference>
<accession>A0A2S2QJQ5</accession>